<comment type="catalytic activity">
    <reaction evidence="12">
        <text>L-glutamate 5-semialdehyde + NAD(+) + H2O = L-glutamate + NADH + 2 H(+)</text>
        <dbReference type="Rhea" id="RHEA:30235"/>
        <dbReference type="ChEBI" id="CHEBI:15377"/>
        <dbReference type="ChEBI" id="CHEBI:15378"/>
        <dbReference type="ChEBI" id="CHEBI:29985"/>
        <dbReference type="ChEBI" id="CHEBI:57540"/>
        <dbReference type="ChEBI" id="CHEBI:57945"/>
        <dbReference type="ChEBI" id="CHEBI:58066"/>
        <dbReference type="EC" id="1.2.1.88"/>
    </reaction>
</comment>
<evidence type="ECO:0000256" key="6">
    <source>
        <dbReference type="ARBA" id="ARBA00022989"/>
    </source>
</evidence>
<dbReference type="GO" id="GO:0055085">
    <property type="term" value="P:transmembrane transport"/>
    <property type="evidence" value="ECO:0007669"/>
    <property type="project" value="InterPro"/>
</dbReference>
<dbReference type="PANTHER" id="PTHR42862">
    <property type="entry name" value="DELTA-1-PYRROLINE-5-CARBOXYLATE DEHYDROGENASE 1, ISOFORM A-RELATED"/>
    <property type="match status" value="1"/>
</dbReference>
<protein>
    <recommendedName>
        <fullName evidence="11">L-glutamate gamma-semialdehyde dehydrogenase</fullName>
        <ecNumber evidence="4">1.2.1.88</ecNumber>
    </recommendedName>
    <alternativeName>
        <fullName evidence="11">L-glutamate gamma-semialdehyde dehydrogenase</fullName>
    </alternativeName>
</protein>
<dbReference type="SUPFAM" id="SSF53720">
    <property type="entry name" value="ALDH-like"/>
    <property type="match status" value="1"/>
</dbReference>
<dbReference type="GO" id="GO:0003842">
    <property type="term" value="F:L-glutamate gamma-semialdehyde dehydrogenase activity"/>
    <property type="evidence" value="ECO:0007669"/>
    <property type="project" value="UniProtKB-EC"/>
</dbReference>
<dbReference type="EMBL" id="LKCW01000108">
    <property type="protein sequence ID" value="KPM39421.1"/>
    <property type="molecule type" value="Genomic_DNA"/>
</dbReference>
<keyword evidence="17" id="KW-1185">Reference proteome</keyword>
<dbReference type="EC" id="1.2.1.88" evidence="4"/>
<dbReference type="InterPro" id="IPR005931">
    <property type="entry name" value="P5CDH/ALDH4A1"/>
</dbReference>
<keyword evidence="7" id="KW-0560">Oxidoreductase</keyword>
<dbReference type="InterPro" id="IPR016163">
    <property type="entry name" value="Ald_DH_C"/>
</dbReference>
<keyword evidence="5 13" id="KW-0812">Transmembrane</keyword>
<dbReference type="Proteomes" id="UP000050424">
    <property type="component" value="Unassembled WGS sequence"/>
</dbReference>
<dbReference type="Gene3D" id="3.40.605.10">
    <property type="entry name" value="Aldehyde Dehydrogenase, Chain A, domain 1"/>
    <property type="match status" value="1"/>
</dbReference>
<comment type="subcellular location">
    <subcellularLocation>
        <location evidence="1">Membrane</location>
        <topology evidence="1">Multi-pass membrane protein</topology>
    </subcellularLocation>
</comment>
<reference evidence="16 17" key="1">
    <citation type="submission" date="2015-09" db="EMBL/GenBank/DDBJ databases">
        <title>Draft genome of a European isolate of the apple canker pathogen Neonectria ditissima.</title>
        <authorList>
            <person name="Gomez-Cortecero A."/>
            <person name="Harrison R.J."/>
            <person name="Armitage A.D."/>
        </authorList>
    </citation>
    <scope>NUCLEOTIDE SEQUENCE [LARGE SCALE GENOMIC DNA]</scope>
    <source>
        <strain evidence="16 17">R09/05</strain>
    </source>
</reference>
<keyword evidence="6 13" id="KW-1133">Transmembrane helix</keyword>
<evidence type="ECO:0000256" key="11">
    <source>
        <dbReference type="ARBA" id="ARBA00032259"/>
    </source>
</evidence>
<evidence type="ECO:0000256" key="10">
    <source>
        <dbReference type="ARBA" id="ARBA00023136"/>
    </source>
</evidence>
<dbReference type="InterPro" id="IPR016161">
    <property type="entry name" value="Ald_DH/histidinol_DH"/>
</dbReference>
<dbReference type="InterPro" id="IPR050485">
    <property type="entry name" value="Proline_metab_enzyme"/>
</dbReference>
<gene>
    <name evidence="16" type="ORF">AK830_g7160</name>
</gene>
<accession>A0A0P7B0D2</accession>
<dbReference type="PROSITE" id="PS00070">
    <property type="entry name" value="ALDEHYDE_DEHYDR_CYS"/>
    <property type="match status" value="1"/>
</dbReference>
<feature type="domain" description="Aldehyde dehydrogenase" evidence="14">
    <location>
        <begin position="85"/>
        <end position="546"/>
    </location>
</feature>
<dbReference type="UniPathway" id="UPA00261">
    <property type="reaction ID" value="UER00374"/>
</dbReference>
<comment type="similarity">
    <text evidence="3">Belongs to the aldehyde dehydrogenase family.</text>
</comment>
<dbReference type="Pfam" id="PF00324">
    <property type="entry name" value="AA_permease"/>
    <property type="match status" value="1"/>
</dbReference>
<dbReference type="OrthoDB" id="5322683at2759"/>
<evidence type="ECO:0000313" key="16">
    <source>
        <dbReference type="EMBL" id="KPM39421.1"/>
    </source>
</evidence>
<dbReference type="InterPro" id="IPR016160">
    <property type="entry name" value="Ald_DH_CS_CYS"/>
</dbReference>
<dbReference type="CDD" id="cd07123">
    <property type="entry name" value="ALDH_F4-17_P5CDH"/>
    <property type="match status" value="1"/>
</dbReference>
<evidence type="ECO:0000259" key="14">
    <source>
        <dbReference type="Pfam" id="PF00171"/>
    </source>
</evidence>
<name>A0A0P7B0D2_9HYPO</name>
<dbReference type="AlphaFoldDB" id="A0A0P7B0D2"/>
<dbReference type="Pfam" id="PF00171">
    <property type="entry name" value="Aldedh"/>
    <property type="match status" value="1"/>
</dbReference>
<evidence type="ECO:0000259" key="15">
    <source>
        <dbReference type="Pfam" id="PF00324"/>
    </source>
</evidence>
<dbReference type="STRING" id="78410.A0A0P7B0D2"/>
<evidence type="ECO:0000256" key="1">
    <source>
        <dbReference type="ARBA" id="ARBA00004141"/>
    </source>
</evidence>
<dbReference type="FunFam" id="3.40.309.10:FF:000005">
    <property type="entry name" value="1-pyrroline-5-carboxylate dehydrogenase 1"/>
    <property type="match status" value="1"/>
</dbReference>
<keyword evidence="9" id="KW-0642">Proline metabolism</keyword>
<evidence type="ECO:0000313" key="17">
    <source>
        <dbReference type="Proteomes" id="UP000050424"/>
    </source>
</evidence>
<evidence type="ECO:0000256" key="2">
    <source>
        <dbReference type="ARBA" id="ARBA00004786"/>
    </source>
</evidence>
<evidence type="ECO:0000256" key="12">
    <source>
        <dbReference type="ARBA" id="ARBA00048142"/>
    </source>
</evidence>
<evidence type="ECO:0000256" key="7">
    <source>
        <dbReference type="ARBA" id="ARBA00023002"/>
    </source>
</evidence>
<sequence length="824" mass="92163">MQRVQFMRRIQLADLHAVSRGRATPALRRCLTLLHPPKFENEKMLDYAKGSPERAQLTKTLQKLKSTFPINVPITISGSTVKTEKTRKQENPSSHREIVAEYAIATPDQVNAAIDAALKAKPVWEATPFEDRAAIFLRASELIAGKYRSDIVAATMLGQGKNIWQAEIEAPTETVDFFRYYIQEAWSLYAQQPKVQPSGQWNKMEYRPLEGFVYAIAPFNFTALGATLVGPAALLGNVVIWKPSDSALHSSWLLYQILLEAGLPKDVIQFIPGDAEEVTNTVLKRPEFGALSFIGSTKVFKGVQKKIGNGIGDGIYNSYPRVVGETGGKNWGVVHSSADVKSAALNTIRAAFEYQGQKCSANSRVYVAESVWPEFKKHLQEEVAQLKVGNVENYENFITPVIHERSFDQLNKVIEDAKSDPELELVVGGKASKKEGYFVHPTIYQTTNPRHDIMSRELFGPILGIYVFPDNKWEETLKTLDTTSRYALTGSIFANDPYASRTAQNILKHAAGMLYLNTKCTGSMVAQQPFGGSRDSGTNDKTGTMAHLQRARLAFICVPVAFTVGWNYWYAYCMVLRVKVTAIAVIVEYWTTDVHPAVWITIALYGSGSDHDRIGFRYWQDPGAFKEFPFPGDTGRFLGLWQALIKSGFAFILSPEFLTNTAGECQAPQRNIPKATGRYVYRLVEYYLVIGILVPSPSSLPRLGHPATPRSTPHRESYLEWLAMDKPRGLVLDAIDKASLGLQSRHPLCLAQPYSTYYAITLMSLICLTSEFAVFFPGRFKAADFITSHASIPIFVGLYVGHKLWTQKPRFRKVEEINLFSDLE</sequence>
<dbReference type="GO" id="GO:0005759">
    <property type="term" value="C:mitochondrial matrix"/>
    <property type="evidence" value="ECO:0007669"/>
    <property type="project" value="TreeGrafter"/>
</dbReference>
<dbReference type="InterPro" id="IPR015590">
    <property type="entry name" value="Aldehyde_DH_dom"/>
</dbReference>
<keyword evidence="10 13" id="KW-0472">Membrane</keyword>
<evidence type="ECO:0000256" key="9">
    <source>
        <dbReference type="ARBA" id="ARBA00023062"/>
    </source>
</evidence>
<evidence type="ECO:0000256" key="3">
    <source>
        <dbReference type="ARBA" id="ARBA00009986"/>
    </source>
</evidence>
<evidence type="ECO:0000256" key="4">
    <source>
        <dbReference type="ARBA" id="ARBA00012884"/>
    </source>
</evidence>
<dbReference type="InterPro" id="IPR016162">
    <property type="entry name" value="Ald_DH_N"/>
</dbReference>
<feature type="transmembrane region" description="Helical" evidence="13">
    <location>
        <begin position="757"/>
        <end position="776"/>
    </location>
</feature>
<feature type="domain" description="Amino acid permease/ SLC12A" evidence="15">
    <location>
        <begin position="605"/>
        <end position="694"/>
    </location>
</feature>
<dbReference type="GO" id="GO:0016020">
    <property type="term" value="C:membrane"/>
    <property type="evidence" value="ECO:0007669"/>
    <property type="project" value="UniProtKB-SubCell"/>
</dbReference>
<dbReference type="InterPro" id="IPR004841">
    <property type="entry name" value="AA-permease/SLC12A_dom"/>
</dbReference>
<evidence type="ECO:0000256" key="13">
    <source>
        <dbReference type="SAM" id="Phobius"/>
    </source>
</evidence>
<dbReference type="FunFam" id="3.40.605.10:FF:000006">
    <property type="entry name" value="1-pyrroline-5-carboxylate dehydrogenase"/>
    <property type="match status" value="1"/>
</dbReference>
<dbReference type="NCBIfam" id="TIGR01236">
    <property type="entry name" value="D1pyr5carbox1"/>
    <property type="match status" value="1"/>
</dbReference>
<dbReference type="Gene3D" id="3.40.309.10">
    <property type="entry name" value="Aldehyde Dehydrogenase, Chain A, domain 2"/>
    <property type="match status" value="1"/>
</dbReference>
<keyword evidence="8" id="KW-0520">NAD</keyword>
<proteinExistence type="inferred from homology"/>
<comment type="caution">
    <text evidence="16">The sequence shown here is derived from an EMBL/GenBank/DDBJ whole genome shotgun (WGS) entry which is preliminary data.</text>
</comment>
<dbReference type="GO" id="GO:0010133">
    <property type="term" value="P:L-proline catabolic process to L-glutamate"/>
    <property type="evidence" value="ECO:0007669"/>
    <property type="project" value="UniProtKB-UniPathway"/>
</dbReference>
<comment type="pathway">
    <text evidence="2">Amino-acid degradation; L-proline degradation into L-glutamate; L-glutamate from L-proline: step 2/2.</text>
</comment>
<evidence type="ECO:0000256" key="8">
    <source>
        <dbReference type="ARBA" id="ARBA00023027"/>
    </source>
</evidence>
<dbReference type="PANTHER" id="PTHR42862:SF1">
    <property type="entry name" value="DELTA-1-PYRROLINE-5-CARBOXYLATE DEHYDROGENASE 2, ISOFORM A-RELATED"/>
    <property type="match status" value="1"/>
</dbReference>
<organism evidence="16 17">
    <name type="scientific">Neonectria ditissima</name>
    <dbReference type="NCBI Taxonomy" id="78410"/>
    <lineage>
        <taxon>Eukaryota</taxon>
        <taxon>Fungi</taxon>
        <taxon>Dikarya</taxon>
        <taxon>Ascomycota</taxon>
        <taxon>Pezizomycotina</taxon>
        <taxon>Sordariomycetes</taxon>
        <taxon>Hypocreomycetidae</taxon>
        <taxon>Hypocreales</taxon>
        <taxon>Nectriaceae</taxon>
        <taxon>Neonectria</taxon>
    </lineage>
</organism>
<evidence type="ECO:0000256" key="5">
    <source>
        <dbReference type="ARBA" id="ARBA00022692"/>
    </source>
</evidence>